<keyword evidence="3" id="KW-0418">Kinase</keyword>
<evidence type="ECO:0000256" key="3">
    <source>
        <dbReference type="ARBA" id="ARBA00022777"/>
    </source>
</evidence>
<dbReference type="PANTHER" id="PTHR10256:SF0">
    <property type="entry name" value="INACTIVE SELENIDE, WATER DIKINASE-LIKE PROTEIN-RELATED"/>
    <property type="match status" value="1"/>
</dbReference>
<dbReference type="Gene3D" id="3.90.650.10">
    <property type="entry name" value="PurM-like C-terminal domain"/>
    <property type="match status" value="1"/>
</dbReference>
<dbReference type="GO" id="GO:0005524">
    <property type="term" value="F:ATP binding"/>
    <property type="evidence" value="ECO:0007669"/>
    <property type="project" value="UniProtKB-KW"/>
</dbReference>
<dbReference type="PIRSF" id="PIRSF036407">
    <property type="entry name" value="Selenphspht_syn"/>
    <property type="match status" value="1"/>
</dbReference>
<dbReference type="InterPro" id="IPR036676">
    <property type="entry name" value="PurM-like_C_sf"/>
</dbReference>
<keyword evidence="4" id="KW-0067">ATP-binding</keyword>
<keyword evidence="2" id="KW-0547">Nucleotide-binding</keyword>
<evidence type="ECO:0000256" key="1">
    <source>
        <dbReference type="ARBA" id="ARBA00022679"/>
    </source>
</evidence>
<protein>
    <submittedName>
        <fullName evidence="8">Selenophosphate synthase</fullName>
    </submittedName>
</protein>
<keyword evidence="5" id="KW-0711">Selenium</keyword>
<organism evidence="8">
    <name type="scientific">Candidatus Actinomarina minuta</name>
    <dbReference type="NCBI Taxonomy" id="1389454"/>
    <lineage>
        <taxon>Bacteria</taxon>
        <taxon>Bacillati</taxon>
        <taxon>Actinomycetota</taxon>
        <taxon>Actinomycetes</taxon>
        <taxon>Candidatus Actinomarinidae</taxon>
        <taxon>Candidatus Actinomarinales</taxon>
        <taxon>Candidatus Actinomarineae</taxon>
        <taxon>Candidatus Actinomarinaceae</taxon>
        <taxon>Candidatus Actinomarina</taxon>
    </lineage>
</organism>
<evidence type="ECO:0000256" key="2">
    <source>
        <dbReference type="ARBA" id="ARBA00022741"/>
    </source>
</evidence>
<accession>S5DVI1</accession>
<dbReference type="SUPFAM" id="SSF55326">
    <property type="entry name" value="PurM N-terminal domain-like"/>
    <property type="match status" value="1"/>
</dbReference>
<reference evidence="8" key="1">
    <citation type="journal article" date="2013" name="Sci. Rep.">
        <title>Metagenomics uncovers a new group of low GC and ultra-small marine Actinobacteria.</title>
        <authorList>
            <person name="Ghai R."/>
            <person name="Mizuno C.M."/>
            <person name="Picazo A."/>
            <person name="Camacho A."/>
            <person name="Rodriguez-Valera F."/>
        </authorList>
    </citation>
    <scope>NUCLEOTIDE SEQUENCE</scope>
</reference>
<evidence type="ECO:0000259" key="7">
    <source>
        <dbReference type="Pfam" id="PF02769"/>
    </source>
</evidence>
<dbReference type="PANTHER" id="PTHR10256">
    <property type="entry name" value="SELENIDE, WATER DIKINASE"/>
    <property type="match status" value="1"/>
</dbReference>
<dbReference type="GO" id="GO:0016260">
    <property type="term" value="P:selenocysteine biosynthetic process"/>
    <property type="evidence" value="ECO:0007669"/>
    <property type="project" value="TreeGrafter"/>
</dbReference>
<dbReference type="EMBL" id="KC811117">
    <property type="protein sequence ID" value="AGQ18952.1"/>
    <property type="molecule type" value="Genomic_DNA"/>
</dbReference>
<dbReference type="AlphaFoldDB" id="S5DVI1"/>
<feature type="domain" description="PurM-like C-terminal" evidence="7">
    <location>
        <begin position="112"/>
        <end position="284"/>
    </location>
</feature>
<evidence type="ECO:0000313" key="8">
    <source>
        <dbReference type="EMBL" id="AGQ18952.1"/>
    </source>
</evidence>
<dbReference type="InterPro" id="IPR036921">
    <property type="entry name" value="PurM-like_N_sf"/>
</dbReference>
<dbReference type="InterPro" id="IPR004536">
    <property type="entry name" value="SPS/SelD"/>
</dbReference>
<dbReference type="Pfam" id="PF02769">
    <property type="entry name" value="AIRS_C"/>
    <property type="match status" value="1"/>
</dbReference>
<dbReference type="GO" id="GO:0005737">
    <property type="term" value="C:cytoplasm"/>
    <property type="evidence" value="ECO:0007669"/>
    <property type="project" value="TreeGrafter"/>
</dbReference>
<name>S5DVI1_9ACTN</name>
<keyword evidence="1" id="KW-0808">Transferase</keyword>
<proteinExistence type="predicted"/>
<dbReference type="Pfam" id="PF00586">
    <property type="entry name" value="AIRS"/>
    <property type="match status" value="1"/>
</dbReference>
<evidence type="ECO:0000256" key="4">
    <source>
        <dbReference type="ARBA" id="ARBA00022840"/>
    </source>
</evidence>
<feature type="domain" description="PurM-like N-terminal" evidence="6">
    <location>
        <begin position="3"/>
        <end position="101"/>
    </location>
</feature>
<dbReference type="FunFam" id="3.90.650.10:FF:000004">
    <property type="entry name" value="Selenide, water dikinase"/>
    <property type="match status" value="1"/>
</dbReference>
<evidence type="ECO:0000259" key="6">
    <source>
        <dbReference type="Pfam" id="PF00586"/>
    </source>
</evidence>
<dbReference type="SUPFAM" id="SSF56042">
    <property type="entry name" value="PurM C-terminal domain-like"/>
    <property type="match status" value="1"/>
</dbReference>
<evidence type="ECO:0000256" key="5">
    <source>
        <dbReference type="ARBA" id="ARBA00023266"/>
    </source>
</evidence>
<dbReference type="InterPro" id="IPR016188">
    <property type="entry name" value="PurM-like_N"/>
</dbReference>
<dbReference type="CDD" id="cd02195">
    <property type="entry name" value="SelD"/>
    <property type="match status" value="1"/>
</dbReference>
<sequence length="290" mass="31606">MGNNLKIVQTVDFFTPILDDPYDWGRVAAANALSDIYAMGGVPISSLQLVSWPRDEIGFDILSRVINGGSDVMKSAKCSIVGGHSIDDKEPKYGFAVTGIINEKIYKKTEIKKGDRLFLTKPLGSGIIATAIKKGKAEKEAINQVTEIMTTLNDRGLAVANNLNANAVTDVTGFGLLGHLSEMLINDNLSANLIFNDIPIIEYAKKYFEEGIYPSGSQRNFNTLKDSITFENEDEALLLSDAQTSGGLLIAAPKETNVDFSDIEKSHGVIIKEIGNITDRYNKKINIISN</sequence>
<dbReference type="InterPro" id="IPR010918">
    <property type="entry name" value="PurM-like_C_dom"/>
</dbReference>
<dbReference type="GO" id="GO:0004756">
    <property type="term" value="F:selenide, water dikinase activity"/>
    <property type="evidence" value="ECO:0007669"/>
    <property type="project" value="TreeGrafter"/>
</dbReference>
<dbReference type="NCBIfam" id="TIGR00476">
    <property type="entry name" value="selD"/>
    <property type="match status" value="1"/>
</dbReference>
<dbReference type="Gene3D" id="3.30.1330.10">
    <property type="entry name" value="PurM-like, N-terminal domain"/>
    <property type="match status" value="1"/>
</dbReference>